<accession>A0A8S5LIH6</accession>
<feature type="compositionally biased region" description="Basic and acidic residues" evidence="1">
    <location>
        <begin position="147"/>
        <end position="158"/>
    </location>
</feature>
<name>A0A8S5LIH6_9CAUD</name>
<dbReference type="EMBL" id="BK015852">
    <property type="protein sequence ID" value="DAD69603.1"/>
    <property type="molecule type" value="Genomic_DNA"/>
</dbReference>
<evidence type="ECO:0000256" key="1">
    <source>
        <dbReference type="SAM" id="MobiDB-lite"/>
    </source>
</evidence>
<feature type="region of interest" description="Disordered" evidence="1">
    <location>
        <begin position="116"/>
        <end position="175"/>
    </location>
</feature>
<feature type="compositionally biased region" description="Low complexity" evidence="1">
    <location>
        <begin position="125"/>
        <end position="135"/>
    </location>
</feature>
<protein>
    <submittedName>
        <fullName evidence="2">Replisome organizer</fullName>
    </submittedName>
</protein>
<reference evidence="2" key="1">
    <citation type="journal article" date="2021" name="Proc. Natl. Acad. Sci. U.S.A.">
        <title>A Catalog of Tens of Thousands of Viruses from Human Metagenomes Reveals Hidden Associations with Chronic Diseases.</title>
        <authorList>
            <person name="Tisza M.J."/>
            <person name="Buck C.B."/>
        </authorList>
    </citation>
    <scope>NUCLEOTIDE SEQUENCE</scope>
    <source>
        <strain evidence="2">Ctbwh6</strain>
    </source>
</reference>
<proteinExistence type="predicted"/>
<organism evidence="2">
    <name type="scientific">Myoviridae sp. ctbwh6</name>
    <dbReference type="NCBI Taxonomy" id="2827611"/>
    <lineage>
        <taxon>Viruses</taxon>
        <taxon>Duplodnaviria</taxon>
        <taxon>Heunggongvirae</taxon>
        <taxon>Uroviricota</taxon>
        <taxon>Caudoviricetes</taxon>
    </lineage>
</organism>
<sequence>MAWISVYQEVDGPKLRKLSKMLSTCKAEALGILNFLWFWGMVNADETGKVLEADRTDIEDALAGVTRIDPTKVVDSLFEAGWLDEADAHIYIHDWDTWQEQWYKLQKTRKYDAERKRKAKEAEAQLRAQGAAPELPLAPPPTNTTDGAKDASEGDQKQPEQPTPPSKPKPKGPPKVKYAEFVCMTEASHEKLLQSYGKSFTETCISELDNYKGAKGKTYKDDYRAILSWVVDRCKEKYPGLLQKSKAESVMVPSTENPYEGWDDDA</sequence>
<evidence type="ECO:0000313" key="2">
    <source>
        <dbReference type="EMBL" id="DAD69603.1"/>
    </source>
</evidence>